<dbReference type="InterPro" id="IPR005467">
    <property type="entry name" value="His_kinase_dom"/>
</dbReference>
<dbReference type="Gene3D" id="3.40.190.10">
    <property type="entry name" value="Periplasmic binding protein-like II"/>
    <property type="match status" value="2"/>
</dbReference>
<dbReference type="InterPro" id="IPR050736">
    <property type="entry name" value="Sensor_HK_Regulatory"/>
</dbReference>
<dbReference type="InterPro" id="IPR036890">
    <property type="entry name" value="HATPase_C_sf"/>
</dbReference>
<dbReference type="PANTHER" id="PTHR43711">
    <property type="entry name" value="TWO-COMPONENT HISTIDINE KINASE"/>
    <property type="match status" value="1"/>
</dbReference>
<proteinExistence type="predicted"/>
<evidence type="ECO:0000259" key="9">
    <source>
        <dbReference type="PROSITE" id="PS50109"/>
    </source>
</evidence>
<dbReference type="GO" id="GO:0000155">
    <property type="term" value="F:phosphorelay sensor kinase activity"/>
    <property type="evidence" value="ECO:0007669"/>
    <property type="project" value="InterPro"/>
</dbReference>
<dbReference type="Pfam" id="PF02518">
    <property type="entry name" value="HATPase_c"/>
    <property type="match status" value="1"/>
</dbReference>
<evidence type="ECO:0000256" key="8">
    <source>
        <dbReference type="SAM" id="Phobius"/>
    </source>
</evidence>
<evidence type="ECO:0000256" key="7">
    <source>
        <dbReference type="SAM" id="Coils"/>
    </source>
</evidence>
<dbReference type="InterPro" id="IPR036097">
    <property type="entry name" value="HisK_dim/P_sf"/>
</dbReference>
<dbReference type="Gene3D" id="3.30.450.40">
    <property type="match status" value="1"/>
</dbReference>
<feature type="domain" description="Histidine kinase" evidence="9">
    <location>
        <begin position="571"/>
        <end position="809"/>
    </location>
</feature>
<keyword evidence="7" id="KW-0175">Coiled coil</keyword>
<dbReference type="AlphaFoldDB" id="A0A3B0V9K1"/>
<dbReference type="Pfam" id="PF13185">
    <property type="entry name" value="GAF_2"/>
    <property type="match status" value="1"/>
</dbReference>
<sequence>MTEPFGKYPGILISVMVLFFAGTATTTAAPGMSAATGNTPATIGAGRMTAPAPLRLTDREKAWLAAHKTIRVGFDSSFPPYSFLDDAGNCEGLAVDMLQLLARRIGVTIKPIPKAVWTDLYAAAKRREVDAVATMGRQPQREKWFVFTRPYLFKSLVIMTRQETTAINRPGDLAGRSVALVKKYQYVKPLLTQYPSVKPYYVDTMLDGLNAVAVGKADAAITFLGAGHYLKTKYQLANLKFAAVFDRDHFTESIAVRKDWPELAVILDKALASINNSEKAELRQRWIGQEHMLHIALRTLFQYLAAILGFVLLLVSGFVIWNSALKKQVRRKTAELRQELAERKKTEDENKRINEKLRAVNGIIVACASTMETEEMLSKVMDEALQITGLEGGVIYVASPDQTLRVAARRATSAAIGDLPDHAAKIGDCLCGECARGHKPLVLADREAVLKFSTRETTCGGNIRFHAAFPLISVERCMGVLCVFTRTDKKPSAQSLQLLETVSAQIAMAIDNAQLYAASVQQALTLEDKVRERTADLDKARRDLLNLVADLNRANEKLQELDRLKAMFIASMSHELRTPLNSIIGFTGIILQGMTGGINDEQRDQLERVFRAGKHLLLLITDVIDIAKIESGKIVPYAGEFLLGGVIDEACDNLKVQIAEKGLELRKTVPETPIRMKSDRRRILQCLLNFLSNAVKFTVRGTVTVAVKWHKGIGTEGRQAQSKGRHEMSGGFVEISVTDTGIGIREEDMPRLFQSFVRFESQQKTTTPGTGLGLYLTKKLTTEVLGGELWAASRAGEGSVFTLRLPVILT</sequence>
<dbReference type="PRINTS" id="PR00344">
    <property type="entry name" value="BCTRLSENSOR"/>
</dbReference>
<evidence type="ECO:0000256" key="4">
    <source>
        <dbReference type="ARBA" id="ARBA00022679"/>
    </source>
</evidence>
<evidence type="ECO:0000256" key="2">
    <source>
        <dbReference type="ARBA" id="ARBA00012438"/>
    </source>
</evidence>
<feature type="coiled-coil region" evidence="7">
    <location>
        <begin position="322"/>
        <end position="356"/>
    </location>
</feature>
<comment type="catalytic activity">
    <reaction evidence="1">
        <text>ATP + protein L-histidine = ADP + protein N-phospho-L-histidine.</text>
        <dbReference type="EC" id="2.7.13.3"/>
    </reaction>
</comment>
<dbReference type="PANTHER" id="PTHR43711:SF26">
    <property type="entry name" value="SENSOR HISTIDINE KINASE RCSC"/>
    <property type="match status" value="1"/>
</dbReference>
<dbReference type="SUPFAM" id="SSF55874">
    <property type="entry name" value="ATPase domain of HSP90 chaperone/DNA topoisomerase II/histidine kinase"/>
    <property type="match status" value="1"/>
</dbReference>
<organism evidence="10">
    <name type="scientific">hydrothermal vent metagenome</name>
    <dbReference type="NCBI Taxonomy" id="652676"/>
    <lineage>
        <taxon>unclassified sequences</taxon>
        <taxon>metagenomes</taxon>
        <taxon>ecological metagenomes</taxon>
    </lineage>
</organism>
<keyword evidence="3" id="KW-0597">Phosphoprotein</keyword>
<reference evidence="10" key="1">
    <citation type="submission" date="2018-06" db="EMBL/GenBank/DDBJ databases">
        <authorList>
            <person name="Zhirakovskaya E."/>
        </authorList>
    </citation>
    <scope>NUCLEOTIDE SEQUENCE</scope>
</reference>
<dbReference type="InterPro" id="IPR001638">
    <property type="entry name" value="Solute-binding_3/MltF_N"/>
</dbReference>
<evidence type="ECO:0000256" key="1">
    <source>
        <dbReference type="ARBA" id="ARBA00000085"/>
    </source>
</evidence>
<name>A0A3B0V9K1_9ZZZZ</name>
<protein>
    <recommendedName>
        <fullName evidence="2">histidine kinase</fullName>
        <ecNumber evidence="2">2.7.13.3</ecNumber>
    </recommendedName>
</protein>
<dbReference type="CDD" id="cd01007">
    <property type="entry name" value="PBP2_BvgS_HisK_like"/>
    <property type="match status" value="1"/>
</dbReference>
<dbReference type="Gene3D" id="1.10.287.130">
    <property type="match status" value="1"/>
</dbReference>
<keyword evidence="8" id="KW-0472">Membrane</keyword>
<dbReference type="InterPro" id="IPR003594">
    <property type="entry name" value="HATPase_dom"/>
</dbReference>
<dbReference type="SUPFAM" id="SSF47384">
    <property type="entry name" value="Homodimeric domain of signal transducing histidine kinase"/>
    <property type="match status" value="1"/>
</dbReference>
<dbReference type="InterPro" id="IPR004358">
    <property type="entry name" value="Sig_transdc_His_kin-like_C"/>
</dbReference>
<dbReference type="SMART" id="SM00065">
    <property type="entry name" value="GAF"/>
    <property type="match status" value="1"/>
</dbReference>
<dbReference type="PROSITE" id="PS50109">
    <property type="entry name" value="HIS_KIN"/>
    <property type="match status" value="1"/>
</dbReference>
<evidence type="ECO:0000256" key="5">
    <source>
        <dbReference type="ARBA" id="ARBA00022777"/>
    </source>
</evidence>
<dbReference type="Pfam" id="PF00497">
    <property type="entry name" value="SBP_bac_3"/>
    <property type="match status" value="1"/>
</dbReference>
<evidence type="ECO:0000256" key="6">
    <source>
        <dbReference type="ARBA" id="ARBA00023012"/>
    </source>
</evidence>
<keyword evidence="4" id="KW-0808">Transferase</keyword>
<accession>A0A3B0V9K1</accession>
<keyword evidence="5" id="KW-0418">Kinase</keyword>
<feature type="coiled-coil region" evidence="7">
    <location>
        <begin position="537"/>
        <end position="564"/>
    </location>
</feature>
<dbReference type="SUPFAM" id="SSF55781">
    <property type="entry name" value="GAF domain-like"/>
    <property type="match status" value="1"/>
</dbReference>
<keyword evidence="6" id="KW-0902">Two-component regulatory system</keyword>
<dbReference type="InterPro" id="IPR029016">
    <property type="entry name" value="GAF-like_dom_sf"/>
</dbReference>
<keyword evidence="8" id="KW-1133">Transmembrane helix</keyword>
<dbReference type="EMBL" id="UOEY01000010">
    <property type="protein sequence ID" value="VAW34837.1"/>
    <property type="molecule type" value="Genomic_DNA"/>
</dbReference>
<dbReference type="InterPro" id="IPR003018">
    <property type="entry name" value="GAF"/>
</dbReference>
<dbReference type="SMART" id="SM00388">
    <property type="entry name" value="HisKA"/>
    <property type="match status" value="1"/>
</dbReference>
<keyword evidence="8" id="KW-0812">Transmembrane</keyword>
<dbReference type="CDD" id="cd00082">
    <property type="entry name" value="HisKA"/>
    <property type="match status" value="1"/>
</dbReference>
<dbReference type="EC" id="2.7.13.3" evidence="2"/>
<dbReference type="SMART" id="SM00387">
    <property type="entry name" value="HATPase_c"/>
    <property type="match status" value="1"/>
</dbReference>
<dbReference type="SMART" id="SM00062">
    <property type="entry name" value="PBPb"/>
    <property type="match status" value="1"/>
</dbReference>
<dbReference type="SUPFAM" id="SSF53850">
    <property type="entry name" value="Periplasmic binding protein-like II"/>
    <property type="match status" value="1"/>
</dbReference>
<evidence type="ECO:0000313" key="10">
    <source>
        <dbReference type="EMBL" id="VAW34837.1"/>
    </source>
</evidence>
<dbReference type="InterPro" id="IPR003661">
    <property type="entry name" value="HisK_dim/P_dom"/>
</dbReference>
<dbReference type="Pfam" id="PF00512">
    <property type="entry name" value="HisKA"/>
    <property type="match status" value="1"/>
</dbReference>
<feature type="transmembrane region" description="Helical" evidence="8">
    <location>
        <begin position="300"/>
        <end position="321"/>
    </location>
</feature>
<evidence type="ECO:0000256" key="3">
    <source>
        <dbReference type="ARBA" id="ARBA00022553"/>
    </source>
</evidence>
<dbReference type="Gene3D" id="3.30.565.10">
    <property type="entry name" value="Histidine kinase-like ATPase, C-terminal domain"/>
    <property type="match status" value="1"/>
</dbReference>
<gene>
    <name evidence="10" type="ORF">MNBD_DELTA04-685</name>
</gene>